<name>A0A1F5YS13_9BACT</name>
<dbReference type="AlphaFoldDB" id="A0A1F5YS13"/>
<gene>
    <name evidence="2" type="ORF">A2W14_07220</name>
</gene>
<protein>
    <recommendedName>
        <fullName evidence="4">3D domain-containing protein</fullName>
    </recommendedName>
</protein>
<accession>A0A1F5YS13</accession>
<dbReference type="EMBL" id="MFJA01000047">
    <property type="protein sequence ID" value="OGG02884.1"/>
    <property type="molecule type" value="Genomic_DNA"/>
</dbReference>
<proteinExistence type="predicted"/>
<dbReference type="CDD" id="cd22784">
    <property type="entry name" value="DPBB_MltA_YuiC-like"/>
    <property type="match status" value="1"/>
</dbReference>
<evidence type="ECO:0000313" key="3">
    <source>
        <dbReference type="Proteomes" id="UP000176665"/>
    </source>
</evidence>
<organism evidence="2 3">
    <name type="scientific">Candidatus Gottesmanbacteria bacterium RBG_16_37_8</name>
    <dbReference type="NCBI Taxonomy" id="1798371"/>
    <lineage>
        <taxon>Bacteria</taxon>
        <taxon>Candidatus Gottesmaniibacteriota</taxon>
    </lineage>
</organism>
<evidence type="ECO:0000256" key="1">
    <source>
        <dbReference type="SAM" id="MobiDB-lite"/>
    </source>
</evidence>
<evidence type="ECO:0008006" key="4">
    <source>
        <dbReference type="Google" id="ProtNLM"/>
    </source>
</evidence>
<evidence type="ECO:0000313" key="2">
    <source>
        <dbReference type="EMBL" id="OGG02884.1"/>
    </source>
</evidence>
<feature type="compositionally biased region" description="Basic and acidic residues" evidence="1">
    <location>
        <begin position="149"/>
        <end position="159"/>
    </location>
</feature>
<dbReference type="Proteomes" id="UP000176665">
    <property type="component" value="Unassembled WGS sequence"/>
</dbReference>
<comment type="caution">
    <text evidence="2">The sequence shown here is derived from an EMBL/GenBank/DDBJ whole genome shotgun (WGS) entry which is preliminary data.</text>
</comment>
<sequence length="181" mass="20320">MKMNVVLSVVVLSTLLSLLIPVGVHAERKIVWITGYTEAFKYTGRLPHDMDRNMTSTGGTSKFGVVSADPEIIPFFSYIHIPGFANTFIVEDSNAGVKGDHIEVYLPTEKEVKDFGTKRATIEVERVPFESIPSGYPKYRGRNAIPEDLDGRLKEHDYSDSVPPRYQEIKSSSSPVRRFPK</sequence>
<reference evidence="2 3" key="1">
    <citation type="journal article" date="2016" name="Nat. Commun.">
        <title>Thousands of microbial genomes shed light on interconnected biogeochemical processes in an aquifer system.</title>
        <authorList>
            <person name="Anantharaman K."/>
            <person name="Brown C.T."/>
            <person name="Hug L.A."/>
            <person name="Sharon I."/>
            <person name="Castelle C.J."/>
            <person name="Probst A.J."/>
            <person name="Thomas B.C."/>
            <person name="Singh A."/>
            <person name="Wilkins M.J."/>
            <person name="Karaoz U."/>
            <person name="Brodie E.L."/>
            <person name="Williams K.H."/>
            <person name="Hubbard S.S."/>
            <person name="Banfield J.F."/>
        </authorList>
    </citation>
    <scope>NUCLEOTIDE SEQUENCE [LARGE SCALE GENOMIC DNA]</scope>
</reference>
<feature type="region of interest" description="Disordered" evidence="1">
    <location>
        <begin position="148"/>
        <end position="181"/>
    </location>
</feature>
<dbReference type="STRING" id="1798371.A2W14_07220"/>